<accession>A0A5E4YUC8</accession>
<dbReference type="Gene3D" id="3.30.460.70">
    <property type="match status" value="1"/>
</dbReference>
<evidence type="ECO:0008006" key="3">
    <source>
        <dbReference type="Google" id="ProtNLM"/>
    </source>
</evidence>
<sequence length="322" mass="34576">MNQKSENNISNSTAVDPKNIVAGQTYLFCQNSGIPLYGGGVGAGYLLPVMGRAEGDAAIWPTTNTSGAACDQFITGLIFDKKPSQQSPSVAHLGAPLANSYLVAKSYSAPTGTTLDGVGFSSSGTPLALYLSDDGLLCTADGRAFCKRDPKTYKGTDTTGPAYAWYDSSRWTELGVKFTVSQFLYTESNIYSLVTDAWPKAIITNAYTRLDRKFIAVCQDRLVSIYNGSTIPSMNGPLNQGFVESDDLSYIFRANAALSADDNDKRLASGYAIGLVIGQNGATRSMATFCVGYDGNVYLIDLNNFGLFQISKWTFTPKLVIL</sequence>
<gene>
    <name evidence="1" type="ORF">PHO31112_04742</name>
</gene>
<organism evidence="1 2">
    <name type="scientific">Pandoraea horticolens</name>
    <dbReference type="NCBI Taxonomy" id="2508298"/>
    <lineage>
        <taxon>Bacteria</taxon>
        <taxon>Pseudomonadati</taxon>
        <taxon>Pseudomonadota</taxon>
        <taxon>Betaproteobacteria</taxon>
        <taxon>Burkholderiales</taxon>
        <taxon>Burkholderiaceae</taxon>
        <taxon>Pandoraea</taxon>
    </lineage>
</organism>
<dbReference type="RefSeq" id="WP_150623622.1">
    <property type="nucleotide sequence ID" value="NZ_CABPSM010000020.1"/>
</dbReference>
<evidence type="ECO:0000313" key="2">
    <source>
        <dbReference type="Proteomes" id="UP000343317"/>
    </source>
</evidence>
<evidence type="ECO:0000313" key="1">
    <source>
        <dbReference type="EMBL" id="VVE51810.1"/>
    </source>
</evidence>
<dbReference type="Proteomes" id="UP000343317">
    <property type="component" value="Unassembled WGS sequence"/>
</dbReference>
<dbReference type="AlphaFoldDB" id="A0A5E4YUC8"/>
<name>A0A5E4YUC8_9BURK</name>
<dbReference type="EMBL" id="CABPSM010000020">
    <property type="protein sequence ID" value="VVE51810.1"/>
    <property type="molecule type" value="Genomic_DNA"/>
</dbReference>
<keyword evidence="2" id="KW-1185">Reference proteome</keyword>
<reference evidence="1 2" key="1">
    <citation type="submission" date="2019-08" db="EMBL/GenBank/DDBJ databases">
        <authorList>
            <person name="Peeters C."/>
        </authorList>
    </citation>
    <scope>NUCLEOTIDE SEQUENCE [LARGE SCALE GENOMIC DNA]</scope>
    <source>
        <strain evidence="1 2">LMG 31112</strain>
    </source>
</reference>
<protein>
    <recommendedName>
        <fullName evidence="3">Agglutinin C-terminal domain-containing protein</fullName>
    </recommendedName>
</protein>
<proteinExistence type="predicted"/>